<evidence type="ECO:0000256" key="2">
    <source>
        <dbReference type="ARBA" id="ARBA00022574"/>
    </source>
</evidence>
<keyword evidence="11" id="KW-1185">Reference proteome</keyword>
<dbReference type="VEuPathDB" id="VectorBase:LLONM1_011579"/>
<protein>
    <submittedName>
        <fullName evidence="10">Uncharacterized protein</fullName>
    </submittedName>
</protein>
<dbReference type="PANTHER" id="PTHR13023">
    <property type="entry name" value="APYRASE"/>
    <property type="match status" value="1"/>
</dbReference>
<proteinExistence type="inferred from homology"/>
<dbReference type="Pfam" id="PF00400">
    <property type="entry name" value="WD40"/>
    <property type="match status" value="6"/>
</dbReference>
<dbReference type="Gene3D" id="2.130.10.10">
    <property type="entry name" value="YVTN repeat-like/Quinoprotein amine dehydrogenase"/>
    <property type="match status" value="3"/>
</dbReference>
<dbReference type="GO" id="GO:0005509">
    <property type="term" value="F:calcium ion binding"/>
    <property type="evidence" value="ECO:0007669"/>
    <property type="project" value="InterPro"/>
</dbReference>
<dbReference type="InterPro" id="IPR001680">
    <property type="entry name" value="WD40_rpt"/>
</dbReference>
<keyword evidence="4" id="KW-0677">Repeat</keyword>
<dbReference type="VEuPathDB" id="VectorBase:LLONM1_008826"/>
<comment type="cofactor">
    <cofactor evidence="1 8">
        <name>Ca(2+)</name>
        <dbReference type="ChEBI" id="CHEBI:29108"/>
    </cofactor>
</comment>
<comment type="similarity">
    <text evidence="7">Belongs to the apyrase family.</text>
</comment>
<dbReference type="EMBL" id="AJWK01011328">
    <property type="status" value="NOT_ANNOTATED_CDS"/>
    <property type="molecule type" value="Genomic_DNA"/>
</dbReference>
<dbReference type="SMART" id="SM00320">
    <property type="entry name" value="WD40"/>
    <property type="match status" value="9"/>
</dbReference>
<dbReference type="VEuPathDB" id="VectorBase:LLOJ003552"/>
<accession>A0A1B0GI55</accession>
<dbReference type="SUPFAM" id="SSF50998">
    <property type="entry name" value="Quinoprotein alcohol dehydrogenase-like"/>
    <property type="match status" value="2"/>
</dbReference>
<evidence type="ECO:0000256" key="3">
    <source>
        <dbReference type="ARBA" id="ARBA00022723"/>
    </source>
</evidence>
<dbReference type="InterPro" id="IPR019775">
    <property type="entry name" value="WD40_repeat_CS"/>
</dbReference>
<dbReference type="InterPro" id="IPR036258">
    <property type="entry name" value="Apyrase_sf"/>
</dbReference>
<keyword evidence="6 8" id="KW-0106">Calcium</keyword>
<keyword evidence="5" id="KW-0378">Hydrolase</keyword>
<name>A0A1B0GI55_LUTLO</name>
<dbReference type="EnsemblMetazoa" id="LLOJ003552-RA">
    <property type="protein sequence ID" value="LLOJ003552-PA"/>
    <property type="gene ID" value="LLOJ003552"/>
</dbReference>
<dbReference type="GO" id="GO:0045134">
    <property type="term" value="F:UDP phosphatase activity"/>
    <property type="evidence" value="ECO:0007669"/>
    <property type="project" value="TreeGrafter"/>
</dbReference>
<feature type="binding site" evidence="8">
    <location>
        <position position="683"/>
    </location>
    <ligand>
        <name>Ca(2+)</name>
        <dbReference type="ChEBI" id="CHEBI:29108"/>
    </ligand>
</feature>
<evidence type="ECO:0000256" key="7">
    <source>
        <dbReference type="ARBA" id="ARBA00025738"/>
    </source>
</evidence>
<dbReference type="Proteomes" id="UP000092461">
    <property type="component" value="Unassembled WGS sequence"/>
</dbReference>
<feature type="repeat" description="WD" evidence="9">
    <location>
        <begin position="210"/>
        <end position="251"/>
    </location>
</feature>
<dbReference type="PROSITE" id="PS50294">
    <property type="entry name" value="WD_REPEATS_REGION"/>
    <property type="match status" value="4"/>
</dbReference>
<dbReference type="PROSITE" id="PS50082">
    <property type="entry name" value="WD_REPEATS_2"/>
    <property type="match status" value="6"/>
</dbReference>
<evidence type="ECO:0000256" key="1">
    <source>
        <dbReference type="ARBA" id="ARBA00001913"/>
    </source>
</evidence>
<evidence type="ECO:0000256" key="6">
    <source>
        <dbReference type="ARBA" id="ARBA00022837"/>
    </source>
</evidence>
<dbReference type="InterPro" id="IPR009283">
    <property type="entry name" value="Apyrase"/>
</dbReference>
<dbReference type="PROSITE" id="PS00678">
    <property type="entry name" value="WD_REPEATS_1"/>
    <property type="match status" value="2"/>
</dbReference>
<dbReference type="GO" id="GO:0030166">
    <property type="term" value="P:proteoglycan biosynthetic process"/>
    <property type="evidence" value="ECO:0007669"/>
    <property type="project" value="TreeGrafter"/>
</dbReference>
<dbReference type="InterPro" id="IPR015943">
    <property type="entry name" value="WD40/YVTN_repeat-like_dom_sf"/>
</dbReference>
<dbReference type="CDD" id="cd00200">
    <property type="entry name" value="WD40"/>
    <property type="match status" value="1"/>
</dbReference>
<dbReference type="Pfam" id="PF06079">
    <property type="entry name" value="Apyrase"/>
    <property type="match status" value="1"/>
</dbReference>
<feature type="binding site" evidence="8">
    <location>
        <position position="515"/>
    </location>
    <ligand>
        <name>Ca(2+)</name>
        <dbReference type="ChEBI" id="CHEBI:29108"/>
    </ligand>
</feature>
<dbReference type="SUPFAM" id="SSF117289">
    <property type="entry name" value="Nucleoporin domain"/>
    <property type="match status" value="1"/>
</dbReference>
<keyword evidence="3 8" id="KW-0479">Metal-binding</keyword>
<evidence type="ECO:0000256" key="5">
    <source>
        <dbReference type="ARBA" id="ARBA00022801"/>
    </source>
</evidence>
<sequence length="753" mass="83214">VFLLALCEDNGLYLRALATGTELHSLKGHKSKVRGMCLANDSQRAIVGCEDTKALIYDMHSGRVIRSLPPNPGAVTAVLCTDNDDFLITVGGNKITFYSFRNEDSFAHLRTKKRKASRHISAQKHQYNVGNVPVTCFDISRDSQLAAVASGRSVAIWQLNTPEVATTYNYHTGPVTTVSFSPNGEFVVSGSEDESVIVVGLALGLVVTTFKGHAAIIHSVCAMMDSRRILSADRDGLLCVWLADSATLLQTVQGAYKHLAVTNNMKFAVCTNGDNNLRIWSLTREDEKYNVSHSDEITCFVITVDSLFVITGSRDMSLKVWQATGGKLAQVLVGHTDAVTCVAVPVTNKNQVISGSKDCNLIVWDLHTGEELHTLAGHLAQVTCVKISADGTTAVSASDDKTLIVWETKRGLALTSLQLHVPFTRFDISIECSSNFVLFGALTAASPFGLQKANIGEEYGFEIVADFDKKAVSDDKKNTYVSDIRIGTLDITFEKKNYDVVTRYAYKGRGAELSELLFFNGKMYTFDDKTGIISDITNHQLVPWVILGDGAGNETNGFKCEWATIKDDHIYVGSVGVENYDDDDKLENRNNFFVKKVSKTGEVIHENWYDIYDRIRNTLGCYVVANQTKKWIFLPRKCSEKSYVKADVDATGCNKMIITSEDFSTIEYLDIQATPLQKERGFSSFKFVPDSQESMIVGLTTVENGKTINTAIIGLDLQGKILYPETKIFNDKYEGVAFLKHFDPKNIQMPNLN</sequence>
<dbReference type="SUPFAM" id="SSF101887">
    <property type="entry name" value="Apyrase"/>
    <property type="match status" value="1"/>
</dbReference>
<reference evidence="10" key="1">
    <citation type="submission" date="2020-05" db="UniProtKB">
        <authorList>
            <consortium name="EnsemblMetazoa"/>
        </authorList>
    </citation>
    <scope>IDENTIFICATION</scope>
    <source>
        <strain evidence="10">Jacobina</strain>
    </source>
</reference>
<evidence type="ECO:0000313" key="11">
    <source>
        <dbReference type="Proteomes" id="UP000092461"/>
    </source>
</evidence>
<feature type="repeat" description="WD" evidence="9">
    <location>
        <begin position="168"/>
        <end position="198"/>
    </location>
</feature>
<evidence type="ECO:0000256" key="4">
    <source>
        <dbReference type="ARBA" id="ARBA00022737"/>
    </source>
</evidence>
<dbReference type="Gene3D" id="2.120.10.100">
    <property type="entry name" value="Apyrase"/>
    <property type="match status" value="1"/>
</dbReference>
<evidence type="ECO:0000313" key="10">
    <source>
        <dbReference type="EnsemblMetazoa" id="LLOJ003552-PA"/>
    </source>
</evidence>
<dbReference type="AlphaFoldDB" id="A0A1B0GI55"/>
<feature type="binding site" evidence="8">
    <location>
        <position position="561"/>
    </location>
    <ligand>
        <name>Ca(2+)</name>
        <dbReference type="ChEBI" id="CHEBI:29108"/>
    </ligand>
</feature>
<feature type="binding site" evidence="8">
    <location>
        <position position="734"/>
    </location>
    <ligand>
        <name>Ca(2+)</name>
        <dbReference type="ChEBI" id="CHEBI:29108"/>
    </ligand>
</feature>
<dbReference type="GO" id="GO:0004382">
    <property type="term" value="F:GDP phosphatase activity"/>
    <property type="evidence" value="ECO:0007669"/>
    <property type="project" value="TreeGrafter"/>
</dbReference>
<evidence type="ECO:0000256" key="8">
    <source>
        <dbReference type="PIRSR" id="PIRSR609283-1"/>
    </source>
</evidence>
<keyword evidence="2 9" id="KW-0853">WD repeat</keyword>
<feature type="repeat" description="WD" evidence="9">
    <location>
        <begin position="375"/>
        <end position="416"/>
    </location>
</feature>
<feature type="repeat" description="WD" evidence="9">
    <location>
        <begin position="290"/>
        <end position="331"/>
    </location>
</feature>
<evidence type="ECO:0000256" key="9">
    <source>
        <dbReference type="PROSITE-ProRule" id="PRU00221"/>
    </source>
</evidence>
<feature type="binding site" evidence="8">
    <location>
        <position position="514"/>
    </location>
    <ligand>
        <name>Ca(2+)</name>
        <dbReference type="ChEBI" id="CHEBI:29108"/>
    </ligand>
</feature>
<feature type="repeat" description="WD" evidence="9">
    <location>
        <begin position="332"/>
        <end position="374"/>
    </location>
</feature>
<organism evidence="10 11">
    <name type="scientific">Lutzomyia longipalpis</name>
    <name type="common">Sand fly</name>
    <dbReference type="NCBI Taxonomy" id="7200"/>
    <lineage>
        <taxon>Eukaryota</taxon>
        <taxon>Metazoa</taxon>
        <taxon>Ecdysozoa</taxon>
        <taxon>Arthropoda</taxon>
        <taxon>Hexapoda</taxon>
        <taxon>Insecta</taxon>
        <taxon>Pterygota</taxon>
        <taxon>Neoptera</taxon>
        <taxon>Endopterygota</taxon>
        <taxon>Diptera</taxon>
        <taxon>Nematocera</taxon>
        <taxon>Psychodoidea</taxon>
        <taxon>Psychodidae</taxon>
        <taxon>Lutzomyia</taxon>
        <taxon>Lutzomyia</taxon>
    </lineage>
</organism>
<feature type="repeat" description="WD" evidence="9">
    <location>
        <begin position="26"/>
        <end position="67"/>
    </location>
</feature>
<dbReference type="InterPro" id="IPR011047">
    <property type="entry name" value="Quinoprotein_ADH-like_sf"/>
</dbReference>
<dbReference type="PANTHER" id="PTHR13023:SF3">
    <property type="entry name" value="SOLUBLE CALCIUM-ACTIVATED NUCLEOTIDASE 1"/>
    <property type="match status" value="1"/>
</dbReference>